<evidence type="ECO:0000313" key="3">
    <source>
        <dbReference type="EMBL" id="RLN63630.1"/>
    </source>
</evidence>
<feature type="compositionally biased region" description="Acidic residues" evidence="1">
    <location>
        <begin position="74"/>
        <end position="92"/>
    </location>
</feature>
<accession>A0A421G4L5</accession>
<feature type="chain" id="PRO_5019255654" evidence="2">
    <location>
        <begin position="24"/>
        <end position="368"/>
    </location>
</feature>
<gene>
    <name evidence="3" type="ORF">BBJ29_010113</name>
</gene>
<evidence type="ECO:0000256" key="1">
    <source>
        <dbReference type="SAM" id="MobiDB-lite"/>
    </source>
</evidence>
<dbReference type="AlphaFoldDB" id="A0A421G4L5"/>
<comment type="caution">
    <text evidence="3">The sequence shown here is derived from an EMBL/GenBank/DDBJ whole genome shotgun (WGS) entry which is preliminary data.</text>
</comment>
<organism evidence="3 4">
    <name type="scientific">Phytophthora kernoviae</name>
    <dbReference type="NCBI Taxonomy" id="325452"/>
    <lineage>
        <taxon>Eukaryota</taxon>
        <taxon>Sar</taxon>
        <taxon>Stramenopiles</taxon>
        <taxon>Oomycota</taxon>
        <taxon>Peronosporomycetes</taxon>
        <taxon>Peronosporales</taxon>
        <taxon>Peronosporaceae</taxon>
        <taxon>Phytophthora</taxon>
    </lineage>
</organism>
<keyword evidence="2" id="KW-0732">Signal</keyword>
<reference evidence="3 4" key="1">
    <citation type="submission" date="2018-07" db="EMBL/GenBank/DDBJ databases">
        <title>Genome sequencing of oomycete isolates from Chile give support for New Zealand origin for Phytophthora kernoviae and make available the first Nothophytophthora sp. genome.</title>
        <authorList>
            <person name="Studholme D.J."/>
            <person name="Sanfuentes E."/>
            <person name="Panda P."/>
            <person name="Hill R."/>
            <person name="Sambles C."/>
            <person name="Grant M."/>
            <person name="Williams N.M."/>
            <person name="Mcdougal R.L."/>
        </authorList>
    </citation>
    <scope>NUCLEOTIDE SEQUENCE [LARGE SCALE GENOMIC DNA]</scope>
    <source>
        <strain evidence="3">Chile7</strain>
    </source>
</reference>
<feature type="signal peptide" evidence="2">
    <location>
        <begin position="1"/>
        <end position="23"/>
    </location>
</feature>
<proteinExistence type="predicted"/>
<dbReference type="Proteomes" id="UP000284657">
    <property type="component" value="Unassembled WGS sequence"/>
</dbReference>
<protein>
    <submittedName>
        <fullName evidence="3">Uncharacterized protein</fullName>
    </submittedName>
</protein>
<name>A0A421G4L5_9STRA</name>
<sequence>MMVRSKVGLVLLAIAVNITGARGIDWTFWDDDDSADSPSSKSSSVDMATLSPETLGSSYLDMINSVVEGSSDSSSEDDSDDETIDSDTDSDDASSLALVSESSSLDISTMADNLATPTTATSTITSTRHNWVGPWTLSSDTACYREAHIMDTCPSNYDRNDLTNTCWTECPLTYPVECGMSCIQQNNDCGREVLAKVSAVAMATLSMATAGVFGEFSKVEPTDISTLLAEFIQTICGPTQFMGEIDDGTEDATLGLNALKKAFKGSSSSWTKKGDGAVIINFTSKDTKDVTVNIMSGGDKIDKVNVAAGSTATWSSNTTALGGKTLYLDRWRPGFLGLPGTGGGSLVLWVPIARQGGHLEIEAQLNAS</sequence>
<dbReference type="EMBL" id="MBAD02000718">
    <property type="protein sequence ID" value="RLN63630.1"/>
    <property type="molecule type" value="Genomic_DNA"/>
</dbReference>
<evidence type="ECO:0000256" key="2">
    <source>
        <dbReference type="SAM" id="SignalP"/>
    </source>
</evidence>
<evidence type="ECO:0000313" key="4">
    <source>
        <dbReference type="Proteomes" id="UP000284657"/>
    </source>
</evidence>
<feature type="region of interest" description="Disordered" evidence="1">
    <location>
        <begin position="68"/>
        <end position="95"/>
    </location>
</feature>